<evidence type="ECO:0000256" key="3">
    <source>
        <dbReference type="ARBA" id="ARBA00023125"/>
    </source>
</evidence>
<dbReference type="Gene3D" id="1.10.443.10">
    <property type="entry name" value="Intergrase catalytic core"/>
    <property type="match status" value="1"/>
</dbReference>
<dbReference type="InterPro" id="IPR044068">
    <property type="entry name" value="CB"/>
</dbReference>
<dbReference type="AlphaFoldDB" id="A0A941AJ87"/>
<evidence type="ECO:0000256" key="5">
    <source>
        <dbReference type="PROSITE-ProRule" id="PRU01248"/>
    </source>
</evidence>
<keyword evidence="4" id="KW-0233">DNA recombination</keyword>
<evidence type="ECO:0000256" key="4">
    <source>
        <dbReference type="ARBA" id="ARBA00023172"/>
    </source>
</evidence>
<dbReference type="InterPro" id="IPR002104">
    <property type="entry name" value="Integrase_catalytic"/>
</dbReference>
<dbReference type="CDD" id="cd01189">
    <property type="entry name" value="INT_ICEBs1_C_like"/>
    <property type="match status" value="1"/>
</dbReference>
<dbReference type="InterPro" id="IPR050090">
    <property type="entry name" value="Tyrosine_recombinase_XerCD"/>
</dbReference>
<dbReference type="Pfam" id="PF14659">
    <property type="entry name" value="Phage_int_SAM_3"/>
    <property type="match status" value="1"/>
</dbReference>
<dbReference type="GO" id="GO:0006310">
    <property type="term" value="P:DNA recombination"/>
    <property type="evidence" value="ECO:0007669"/>
    <property type="project" value="UniProtKB-KW"/>
</dbReference>
<dbReference type="InterPro" id="IPR010998">
    <property type="entry name" value="Integrase_recombinase_N"/>
</dbReference>
<evidence type="ECO:0000256" key="1">
    <source>
        <dbReference type="ARBA" id="ARBA00008857"/>
    </source>
</evidence>
<dbReference type="Pfam" id="PF00589">
    <property type="entry name" value="Phage_integrase"/>
    <property type="match status" value="1"/>
</dbReference>
<dbReference type="RefSeq" id="WP_210156012.1">
    <property type="nucleotide sequence ID" value="NZ_JAFCNB010000006.1"/>
</dbReference>
<dbReference type="Gene3D" id="1.10.150.130">
    <property type="match status" value="1"/>
</dbReference>
<comment type="caution">
    <text evidence="8">The sequence shown here is derived from an EMBL/GenBank/DDBJ whole genome shotgun (WGS) entry which is preliminary data.</text>
</comment>
<dbReference type="Proteomes" id="UP000674234">
    <property type="component" value="Unassembled WGS sequence"/>
</dbReference>
<protein>
    <submittedName>
        <fullName evidence="8">Site-specific integrase</fullName>
    </submittedName>
</protein>
<feature type="domain" description="Core-binding (CB)" evidence="7">
    <location>
        <begin position="79"/>
        <end position="158"/>
    </location>
</feature>
<dbReference type="PROSITE" id="PS51898">
    <property type="entry name" value="TYR_RECOMBINASE"/>
    <property type="match status" value="1"/>
</dbReference>
<reference evidence="8" key="1">
    <citation type="submission" date="2021-02" db="EMBL/GenBank/DDBJ databases">
        <title>Draft genome sequence of Microbispora sp. RL4-1S isolated from rice leaves in Thailand.</title>
        <authorList>
            <person name="Muangham S."/>
            <person name="Duangmal K."/>
        </authorList>
    </citation>
    <scope>NUCLEOTIDE SEQUENCE</scope>
    <source>
        <strain evidence="8">RL4-1S</strain>
    </source>
</reference>
<organism evidence="8 9">
    <name type="scientific">Microbispora oryzae</name>
    <dbReference type="NCBI Taxonomy" id="2806554"/>
    <lineage>
        <taxon>Bacteria</taxon>
        <taxon>Bacillati</taxon>
        <taxon>Actinomycetota</taxon>
        <taxon>Actinomycetes</taxon>
        <taxon>Streptosporangiales</taxon>
        <taxon>Streptosporangiaceae</taxon>
        <taxon>Microbispora</taxon>
    </lineage>
</organism>
<evidence type="ECO:0000313" key="9">
    <source>
        <dbReference type="Proteomes" id="UP000674234"/>
    </source>
</evidence>
<dbReference type="EMBL" id="JAFCNB010000006">
    <property type="protein sequence ID" value="MBP2704697.1"/>
    <property type="molecule type" value="Genomic_DNA"/>
</dbReference>
<dbReference type="GO" id="GO:0003677">
    <property type="term" value="F:DNA binding"/>
    <property type="evidence" value="ECO:0007669"/>
    <property type="project" value="UniProtKB-UniRule"/>
</dbReference>
<keyword evidence="2" id="KW-0229">DNA integration</keyword>
<dbReference type="InterPro" id="IPR004107">
    <property type="entry name" value="Integrase_SAM-like_N"/>
</dbReference>
<comment type="similarity">
    <text evidence="1">Belongs to the 'phage' integrase family.</text>
</comment>
<dbReference type="SUPFAM" id="SSF56349">
    <property type="entry name" value="DNA breaking-rejoining enzymes"/>
    <property type="match status" value="1"/>
</dbReference>
<dbReference type="PANTHER" id="PTHR30349:SF64">
    <property type="entry name" value="PROPHAGE INTEGRASE INTD-RELATED"/>
    <property type="match status" value="1"/>
</dbReference>
<evidence type="ECO:0000259" key="6">
    <source>
        <dbReference type="PROSITE" id="PS51898"/>
    </source>
</evidence>
<evidence type="ECO:0000313" key="8">
    <source>
        <dbReference type="EMBL" id="MBP2704697.1"/>
    </source>
</evidence>
<accession>A0A941AJ87</accession>
<proteinExistence type="inferred from homology"/>
<sequence>MAFVKDLWTKTVRHPDGRTEKVKTRRYGVGKRWLAVWLDPDGKEVSAAFERKADAEKKASSMETDVSRGDYIDPKAGKALFADFAARWLDSRIVDPSTKIRYEYIYRLYVAPTFDRRQVKSILPSHIQAWISNLNERYGPSTIETSFLVLQGVLELAVADEAIKKNPARSPVVQVPKRTGEELIAWSDERVHAVIHAHPDLFRLVPLIAASCGLRQGELFGLALEDVDFDEQVIRVRRQIKKLGADHVYALPKNDRERVVPLPLWAAEAIQRHVKAHSPLVCSLPWEKPNGKLRTHNLLFRWTDDKFVRARGYSELVWKPALVLANVIPAAEKDARARKRFTTSRREGLHQLRHYYASVMLAGGVSIKELAEYLGHADPGFTLRVYAQ</sequence>
<dbReference type="PANTHER" id="PTHR30349">
    <property type="entry name" value="PHAGE INTEGRASE-RELATED"/>
    <property type="match status" value="1"/>
</dbReference>
<dbReference type="PROSITE" id="PS51900">
    <property type="entry name" value="CB"/>
    <property type="match status" value="1"/>
</dbReference>
<gene>
    <name evidence="8" type="ORF">JOL79_12820</name>
</gene>
<evidence type="ECO:0000256" key="2">
    <source>
        <dbReference type="ARBA" id="ARBA00022908"/>
    </source>
</evidence>
<name>A0A941AJ87_9ACTN</name>
<dbReference type="GO" id="GO:0015074">
    <property type="term" value="P:DNA integration"/>
    <property type="evidence" value="ECO:0007669"/>
    <property type="project" value="UniProtKB-KW"/>
</dbReference>
<feature type="domain" description="Tyr recombinase" evidence="6">
    <location>
        <begin position="181"/>
        <end position="388"/>
    </location>
</feature>
<dbReference type="InterPro" id="IPR011010">
    <property type="entry name" value="DNA_brk_join_enz"/>
</dbReference>
<keyword evidence="9" id="KW-1185">Reference proteome</keyword>
<keyword evidence="3 5" id="KW-0238">DNA-binding</keyword>
<evidence type="ECO:0000259" key="7">
    <source>
        <dbReference type="PROSITE" id="PS51900"/>
    </source>
</evidence>
<dbReference type="InterPro" id="IPR013762">
    <property type="entry name" value="Integrase-like_cat_sf"/>
</dbReference>